<dbReference type="GeneID" id="81589317"/>
<sequence>MAQGSQGHQFGSQGILAAKREWVETDPRTKDKKRILGKQIASGKPFIKTAKSKEWEAREARRGSKSGHTNVRFFEVAIPCNRHQRTKRVSWRKLETWRKLAGERTERGVVPSAQREYLFLHLIPKTYISEVNWRMA</sequence>
<comment type="caution">
    <text evidence="2">The sequence shown here is derived from an EMBL/GenBank/DDBJ whole genome shotgun (WGS) entry which is preliminary data.</text>
</comment>
<evidence type="ECO:0000256" key="1">
    <source>
        <dbReference type="SAM" id="MobiDB-lite"/>
    </source>
</evidence>
<feature type="compositionally biased region" description="Low complexity" evidence="1">
    <location>
        <begin position="1"/>
        <end position="14"/>
    </location>
</feature>
<proteinExistence type="predicted"/>
<protein>
    <submittedName>
        <fullName evidence="2">Uncharacterized protein</fullName>
    </submittedName>
</protein>
<evidence type="ECO:0000313" key="3">
    <source>
        <dbReference type="Proteomes" id="UP001213799"/>
    </source>
</evidence>
<evidence type="ECO:0000313" key="2">
    <source>
        <dbReference type="EMBL" id="KAJ5597936.1"/>
    </source>
</evidence>
<dbReference type="AlphaFoldDB" id="A0AAD6GZY3"/>
<reference evidence="2" key="2">
    <citation type="submission" date="2023-01" db="EMBL/GenBank/DDBJ databases">
        <authorList>
            <person name="Petersen C."/>
        </authorList>
    </citation>
    <scope>NUCLEOTIDE SEQUENCE</scope>
    <source>
        <strain evidence="2">IBT 12815</strain>
    </source>
</reference>
<accession>A0AAD6GZY3</accession>
<keyword evidence="3" id="KW-1185">Reference proteome</keyword>
<gene>
    <name evidence="2" type="ORF">N7537_008020</name>
</gene>
<organism evidence="2 3">
    <name type="scientific">Penicillium hordei</name>
    <dbReference type="NCBI Taxonomy" id="40994"/>
    <lineage>
        <taxon>Eukaryota</taxon>
        <taxon>Fungi</taxon>
        <taxon>Dikarya</taxon>
        <taxon>Ascomycota</taxon>
        <taxon>Pezizomycotina</taxon>
        <taxon>Eurotiomycetes</taxon>
        <taxon>Eurotiomycetidae</taxon>
        <taxon>Eurotiales</taxon>
        <taxon>Aspergillaceae</taxon>
        <taxon>Penicillium</taxon>
    </lineage>
</organism>
<feature type="compositionally biased region" description="Basic and acidic residues" evidence="1">
    <location>
        <begin position="18"/>
        <end position="29"/>
    </location>
</feature>
<reference evidence="2" key="1">
    <citation type="journal article" date="2023" name="IMA Fungus">
        <title>Comparative genomic study of the Penicillium genus elucidates a diverse pangenome and 15 lateral gene transfer events.</title>
        <authorList>
            <person name="Petersen C."/>
            <person name="Sorensen T."/>
            <person name="Nielsen M.R."/>
            <person name="Sondergaard T.E."/>
            <person name="Sorensen J.L."/>
            <person name="Fitzpatrick D.A."/>
            <person name="Frisvad J.C."/>
            <person name="Nielsen K.L."/>
        </authorList>
    </citation>
    <scope>NUCLEOTIDE SEQUENCE</scope>
    <source>
        <strain evidence="2">IBT 12815</strain>
    </source>
</reference>
<dbReference type="Proteomes" id="UP001213799">
    <property type="component" value="Unassembled WGS sequence"/>
</dbReference>
<dbReference type="RefSeq" id="XP_056751151.1">
    <property type="nucleotide sequence ID" value="XM_056899075.1"/>
</dbReference>
<name>A0AAD6GZY3_9EURO</name>
<dbReference type="EMBL" id="JAQJAE010000004">
    <property type="protein sequence ID" value="KAJ5597936.1"/>
    <property type="molecule type" value="Genomic_DNA"/>
</dbReference>
<feature type="region of interest" description="Disordered" evidence="1">
    <location>
        <begin position="1"/>
        <end position="30"/>
    </location>
</feature>